<accession>A0ABQ1JNF2</accession>
<feature type="domain" description="Alanine racemase C-terminal" evidence="4">
    <location>
        <begin position="253"/>
        <end position="381"/>
    </location>
</feature>
<comment type="caution">
    <text evidence="5">The sequence shown here is derived from an EMBL/GenBank/DDBJ whole genome shotgun (WGS) entry which is preliminary data.</text>
</comment>
<keyword evidence="3" id="KW-0413">Isomerase</keyword>
<dbReference type="Pfam" id="PF00842">
    <property type="entry name" value="Ala_racemase_C"/>
    <property type="match status" value="1"/>
</dbReference>
<dbReference type="EMBL" id="BMJE01000002">
    <property type="protein sequence ID" value="GGB72755.1"/>
    <property type="molecule type" value="Genomic_DNA"/>
</dbReference>
<dbReference type="PANTHER" id="PTHR30511:SF0">
    <property type="entry name" value="ALANINE RACEMASE, CATABOLIC-RELATED"/>
    <property type="match status" value="1"/>
</dbReference>
<dbReference type="NCBIfam" id="TIGR00492">
    <property type="entry name" value="alr"/>
    <property type="match status" value="1"/>
</dbReference>
<dbReference type="Gene3D" id="3.20.20.10">
    <property type="entry name" value="Alanine racemase"/>
    <property type="match status" value="1"/>
</dbReference>
<comment type="cofactor">
    <cofactor evidence="1">
        <name>pyridoxal 5'-phosphate</name>
        <dbReference type="ChEBI" id="CHEBI:597326"/>
    </cofactor>
</comment>
<dbReference type="InterPro" id="IPR011079">
    <property type="entry name" value="Ala_racemase_C"/>
</dbReference>
<evidence type="ECO:0000259" key="4">
    <source>
        <dbReference type="SMART" id="SM01005"/>
    </source>
</evidence>
<dbReference type="InterPro" id="IPR000821">
    <property type="entry name" value="Ala_racemase"/>
</dbReference>
<evidence type="ECO:0000313" key="5">
    <source>
        <dbReference type="EMBL" id="GGB72755.1"/>
    </source>
</evidence>
<evidence type="ECO:0000313" key="6">
    <source>
        <dbReference type="Proteomes" id="UP000615760"/>
    </source>
</evidence>
<evidence type="ECO:0000256" key="1">
    <source>
        <dbReference type="ARBA" id="ARBA00001933"/>
    </source>
</evidence>
<dbReference type="CDD" id="cd00430">
    <property type="entry name" value="PLPDE_III_AR"/>
    <property type="match status" value="1"/>
</dbReference>
<dbReference type="SUPFAM" id="SSF51419">
    <property type="entry name" value="PLP-binding barrel"/>
    <property type="match status" value="1"/>
</dbReference>
<protein>
    <submittedName>
        <fullName evidence="5">Alanine racemase</fullName>
    </submittedName>
</protein>
<dbReference type="PROSITE" id="PS00395">
    <property type="entry name" value="ALANINE_RACEMASE"/>
    <property type="match status" value="1"/>
</dbReference>
<keyword evidence="6" id="KW-1185">Reference proteome</keyword>
<dbReference type="InterPro" id="IPR009006">
    <property type="entry name" value="Ala_racemase/Decarboxylase_C"/>
</dbReference>
<dbReference type="RefSeq" id="WP_188620229.1">
    <property type="nucleotide sequence ID" value="NZ_BMJE01000002.1"/>
</dbReference>
<gene>
    <name evidence="5" type="primary">alr</name>
    <name evidence="5" type="ORF">GCM10007424_10880</name>
</gene>
<evidence type="ECO:0000256" key="2">
    <source>
        <dbReference type="ARBA" id="ARBA00022898"/>
    </source>
</evidence>
<evidence type="ECO:0000256" key="3">
    <source>
        <dbReference type="ARBA" id="ARBA00023235"/>
    </source>
</evidence>
<name>A0ABQ1JNF2_9FLAO</name>
<dbReference type="SMART" id="SM01005">
    <property type="entry name" value="Ala_racemase_C"/>
    <property type="match status" value="1"/>
</dbReference>
<dbReference type="Pfam" id="PF01168">
    <property type="entry name" value="Ala_racemase_N"/>
    <property type="match status" value="1"/>
</dbReference>
<proteinExistence type="predicted"/>
<sequence length="381" mass="42586">MKASSVIKLEQAALQSNWEFLRNYFKNVKISAVVKGNAYGHGIKTYVPMAEACGVNHFSVFNAHEAYEVYDAASPESTIMIMGSLDEGDIAWAIEHNIEFYVFTMERLAAAIKLSEKIGKKALIHIEVETGMYRTGFELGEIPELAAHLKNNADKLVFKGLCMHFAGAESIANYVRIKRQKILFKKAVKEFKTHGIEPEIKHTCCSAAAVRLPDMHYDMIRIGIMQYGFWSSPEVLIEYFNKYKVTESPLKRIISWESAVMSIKNVPPGEFIGYSQAFFSHHPMKLAIVPVGYAHGFSRSLSNTGVVIINGWRVPVVGLVNMNCLAVDVTSINDVKSGDKVTLIGTQGEYEVSVASFGERSDQLNYELLTRLPLDITREVV</sequence>
<dbReference type="Gene3D" id="2.40.37.10">
    <property type="entry name" value="Lyase, Ornithine Decarboxylase, Chain A, domain 1"/>
    <property type="match status" value="1"/>
</dbReference>
<dbReference type="Proteomes" id="UP000615760">
    <property type="component" value="Unassembled WGS sequence"/>
</dbReference>
<dbReference type="SUPFAM" id="SSF50621">
    <property type="entry name" value="Alanine racemase C-terminal domain-like"/>
    <property type="match status" value="1"/>
</dbReference>
<dbReference type="PANTHER" id="PTHR30511">
    <property type="entry name" value="ALANINE RACEMASE"/>
    <property type="match status" value="1"/>
</dbReference>
<dbReference type="PRINTS" id="PR00992">
    <property type="entry name" value="ALARACEMASE"/>
</dbReference>
<organism evidence="5 6">
    <name type="scientific">Flavobacterium suaedae</name>
    <dbReference type="NCBI Taxonomy" id="1767027"/>
    <lineage>
        <taxon>Bacteria</taxon>
        <taxon>Pseudomonadati</taxon>
        <taxon>Bacteroidota</taxon>
        <taxon>Flavobacteriia</taxon>
        <taxon>Flavobacteriales</taxon>
        <taxon>Flavobacteriaceae</taxon>
        <taxon>Flavobacterium</taxon>
    </lineage>
</organism>
<reference evidence="6" key="1">
    <citation type="journal article" date="2019" name="Int. J. Syst. Evol. Microbiol.">
        <title>The Global Catalogue of Microorganisms (GCM) 10K type strain sequencing project: providing services to taxonomists for standard genome sequencing and annotation.</title>
        <authorList>
            <consortium name="The Broad Institute Genomics Platform"/>
            <consortium name="The Broad Institute Genome Sequencing Center for Infectious Disease"/>
            <person name="Wu L."/>
            <person name="Ma J."/>
        </authorList>
    </citation>
    <scope>NUCLEOTIDE SEQUENCE [LARGE SCALE GENOMIC DNA]</scope>
    <source>
        <strain evidence="6">CGMCC 1.15461</strain>
    </source>
</reference>
<dbReference type="InterPro" id="IPR029066">
    <property type="entry name" value="PLP-binding_barrel"/>
</dbReference>
<dbReference type="InterPro" id="IPR020622">
    <property type="entry name" value="Ala_racemase_pyridoxalP-BS"/>
</dbReference>
<dbReference type="InterPro" id="IPR001608">
    <property type="entry name" value="Ala_racemase_N"/>
</dbReference>
<keyword evidence="2" id="KW-0663">Pyridoxal phosphate</keyword>